<evidence type="ECO:0000256" key="1">
    <source>
        <dbReference type="ARBA" id="ARBA00004141"/>
    </source>
</evidence>
<name>A0A2S5B5P6_9BASI</name>
<keyword evidence="5" id="KW-0560">Oxidoreductase</keyword>
<dbReference type="InterPro" id="IPR039261">
    <property type="entry name" value="FNR_nucleotide-bd"/>
</dbReference>
<feature type="domain" description="Ferric reductase NAD binding" evidence="11">
    <location>
        <begin position="494"/>
        <end position="626"/>
    </location>
</feature>
<dbReference type="GO" id="GO:0006879">
    <property type="term" value="P:intracellular iron ion homeostasis"/>
    <property type="evidence" value="ECO:0007669"/>
    <property type="project" value="TreeGrafter"/>
</dbReference>
<dbReference type="InterPro" id="IPR013121">
    <property type="entry name" value="Fe_red_NAD-bd_6"/>
</dbReference>
<dbReference type="GO" id="GO:0000293">
    <property type="term" value="F:ferric-chelate reductase activity"/>
    <property type="evidence" value="ECO:0007669"/>
    <property type="project" value="TreeGrafter"/>
</dbReference>
<feature type="transmembrane region" description="Helical" evidence="9">
    <location>
        <begin position="263"/>
        <end position="279"/>
    </location>
</feature>
<evidence type="ECO:0000256" key="2">
    <source>
        <dbReference type="ARBA" id="ARBA00022448"/>
    </source>
</evidence>
<evidence type="ECO:0000259" key="10">
    <source>
        <dbReference type="Pfam" id="PF01794"/>
    </source>
</evidence>
<evidence type="ECO:0000256" key="4">
    <source>
        <dbReference type="ARBA" id="ARBA00022989"/>
    </source>
</evidence>
<keyword evidence="4 9" id="KW-1133">Transmembrane helix</keyword>
<comment type="caution">
    <text evidence="12">The sequence shown here is derived from an EMBL/GenBank/DDBJ whole genome shotgun (WGS) entry which is preliminary data.</text>
</comment>
<dbReference type="GO" id="GO:0006826">
    <property type="term" value="P:iron ion transport"/>
    <property type="evidence" value="ECO:0007669"/>
    <property type="project" value="TreeGrafter"/>
</dbReference>
<feature type="transmembrane region" description="Helical" evidence="9">
    <location>
        <begin position="226"/>
        <end position="243"/>
    </location>
</feature>
<dbReference type="Proteomes" id="UP000237144">
    <property type="component" value="Unassembled WGS sequence"/>
</dbReference>
<keyword evidence="2" id="KW-0813">Transport</keyword>
<dbReference type="InterPro" id="IPR051410">
    <property type="entry name" value="Ferric/Cupric_Reductase"/>
</dbReference>
<feature type="transmembrane region" description="Helical" evidence="9">
    <location>
        <begin position="32"/>
        <end position="53"/>
    </location>
</feature>
<dbReference type="OrthoDB" id="3944240at2759"/>
<feature type="transmembrane region" description="Helical" evidence="9">
    <location>
        <begin position="286"/>
        <end position="304"/>
    </location>
</feature>
<dbReference type="AlphaFoldDB" id="A0A2S5B5P6"/>
<evidence type="ECO:0000256" key="5">
    <source>
        <dbReference type="ARBA" id="ARBA00023002"/>
    </source>
</evidence>
<dbReference type="SFLD" id="SFLDG01168">
    <property type="entry name" value="Ferric_reductase_subgroup_(FRE"/>
    <property type="match status" value="1"/>
</dbReference>
<dbReference type="Pfam" id="PF01794">
    <property type="entry name" value="Ferric_reduct"/>
    <property type="match status" value="1"/>
</dbReference>
<sequence length="854" mass="91141">MSVCWSAAGLPEPCGGWKIYDSYTTDPRFQRYFTAAWSGTLALVVLWRLPVLIASARRAEWSRTGLAARFAGLFGVYERGEGNYTPLDSNRAASHAREPVRSRPLAAIQAPVLTLTALVRSVSRRTPPIPSICSRVLPSRARAAPSCHPARSYLPGSVGHFAWALLIPAFILAALLPQSELRANPNRFGFLALACLPPIFVLSVKNGPIAWVVGRGWTAVNFLHRWLGRMMVLLVLLHFYFWTIQYSGAARTDFLAGEKERRGLAALAFLLVIVVSSLPPMRRFSYPIFVLLHYVGLIGFLVSINRHTVYAGPWATYIVIGIYASDVLGRIASMRVRWVEAEALEGGMVKLSMPGIAGGWRGGQHLLVRLFFVPPSPTTEAKASRVRRLAVSLAAGLRGAVRPFEAHPLSIATAPVSHSLSPESDRGIELYSRSCGPGTWSDDLYRHVVEAATPIPTRSSTPAKPRKVYLPCLFEGPYGGVPAHEASLLGTEIETVVLVAGGSGMSFTLGVLESIVGQRLSARSGAGRIEVVWFVRQSAHLAWFAERLSEVLKAVETSAVRVIVRAFVTCDETLTAAVPDAASPSSDAGIEGAARPQLRESPIAQLAKVATISYIRPSLRDIVSESVDRALAPCGHCYPVCRCGDLASGKAAGLCANDEEECVGGCGGIANARELVVGAGEKHDEKEEKEDEIDEMPTLSARRVVGPSACCSGRKEKATVEGDDDDEIVELPSISGAPTLAPGASTCCTSQDSSARGNGPSTSSPSCGGCCSRTTGGGCCTGQTVGPTDSAAGDRDERDRQDGRPLRVRTGGMAVVLCGPGNMVAETRNAVARIPLAKQVRIGGIACHVEHYSV</sequence>
<protein>
    <recommendedName>
        <fullName evidence="14">FAD-binding FR-type domain-containing protein</fullName>
    </recommendedName>
</protein>
<dbReference type="GO" id="GO:0015677">
    <property type="term" value="P:copper ion import"/>
    <property type="evidence" value="ECO:0007669"/>
    <property type="project" value="TreeGrafter"/>
</dbReference>
<dbReference type="STRING" id="741276.A0A2S5B5P6"/>
<keyword evidence="13" id="KW-1185">Reference proteome</keyword>
<dbReference type="CDD" id="cd06186">
    <property type="entry name" value="NOX_Duox_like_FAD_NADP"/>
    <property type="match status" value="1"/>
</dbReference>
<evidence type="ECO:0008006" key="14">
    <source>
        <dbReference type="Google" id="ProtNLM"/>
    </source>
</evidence>
<evidence type="ECO:0000313" key="12">
    <source>
        <dbReference type="EMBL" id="POY72098.1"/>
    </source>
</evidence>
<dbReference type="EMBL" id="PJQD01000058">
    <property type="protein sequence ID" value="POY72098.1"/>
    <property type="molecule type" value="Genomic_DNA"/>
</dbReference>
<dbReference type="Pfam" id="PF08030">
    <property type="entry name" value="NAD_binding_6"/>
    <property type="match status" value="1"/>
</dbReference>
<evidence type="ECO:0000256" key="9">
    <source>
        <dbReference type="SAM" id="Phobius"/>
    </source>
</evidence>
<dbReference type="SFLD" id="SFLDS00052">
    <property type="entry name" value="Ferric_Reductase_Domain"/>
    <property type="match status" value="1"/>
</dbReference>
<organism evidence="12 13">
    <name type="scientific">Rhodotorula taiwanensis</name>
    <dbReference type="NCBI Taxonomy" id="741276"/>
    <lineage>
        <taxon>Eukaryota</taxon>
        <taxon>Fungi</taxon>
        <taxon>Dikarya</taxon>
        <taxon>Basidiomycota</taxon>
        <taxon>Pucciniomycotina</taxon>
        <taxon>Microbotryomycetes</taxon>
        <taxon>Sporidiobolales</taxon>
        <taxon>Sporidiobolaceae</taxon>
        <taxon>Rhodotorula</taxon>
    </lineage>
</organism>
<feature type="compositionally biased region" description="Basic and acidic residues" evidence="8">
    <location>
        <begin position="792"/>
        <end position="805"/>
    </location>
</feature>
<dbReference type="SUPFAM" id="SSF52343">
    <property type="entry name" value="Ferredoxin reductase-like, C-terminal NADP-linked domain"/>
    <property type="match status" value="1"/>
</dbReference>
<accession>A0A2S5B5P6</accession>
<reference evidence="12 13" key="1">
    <citation type="journal article" date="2018" name="Front. Microbiol.">
        <title>Prospects for Fungal Bioremediation of Acidic Radioactive Waste Sites: Characterization and Genome Sequence of Rhodotorula taiwanensis MD1149.</title>
        <authorList>
            <person name="Tkavc R."/>
            <person name="Matrosova V.Y."/>
            <person name="Grichenko O.E."/>
            <person name="Gostincar C."/>
            <person name="Volpe R.P."/>
            <person name="Klimenkova P."/>
            <person name="Gaidamakova E.K."/>
            <person name="Zhou C.E."/>
            <person name="Stewart B.J."/>
            <person name="Lyman M.G."/>
            <person name="Malfatti S.A."/>
            <person name="Rubinfeld B."/>
            <person name="Courtot M."/>
            <person name="Singh J."/>
            <person name="Dalgard C.L."/>
            <person name="Hamilton T."/>
            <person name="Frey K.G."/>
            <person name="Gunde-Cimerman N."/>
            <person name="Dugan L."/>
            <person name="Daly M.J."/>
        </authorList>
    </citation>
    <scope>NUCLEOTIDE SEQUENCE [LARGE SCALE GENOMIC DNA]</scope>
    <source>
        <strain evidence="12 13">MD1149</strain>
    </source>
</reference>
<evidence type="ECO:0000256" key="3">
    <source>
        <dbReference type="ARBA" id="ARBA00022692"/>
    </source>
</evidence>
<feature type="transmembrane region" description="Helical" evidence="9">
    <location>
        <begin position="158"/>
        <end position="176"/>
    </location>
</feature>
<evidence type="ECO:0000256" key="7">
    <source>
        <dbReference type="ARBA" id="ARBA00023136"/>
    </source>
</evidence>
<dbReference type="Gene3D" id="3.40.50.80">
    <property type="entry name" value="Nucleotide-binding domain of ferredoxin-NADP reductase (FNR) module"/>
    <property type="match status" value="1"/>
</dbReference>
<comment type="subcellular location">
    <subcellularLocation>
        <location evidence="1">Membrane</location>
        <topology evidence="1">Multi-pass membrane protein</topology>
    </subcellularLocation>
</comment>
<keyword evidence="7 9" id="KW-0472">Membrane</keyword>
<feature type="region of interest" description="Disordered" evidence="8">
    <location>
        <begin position="782"/>
        <end position="805"/>
    </location>
</feature>
<dbReference type="PANTHER" id="PTHR32361:SF9">
    <property type="entry name" value="FERRIC REDUCTASE TRANSMEMBRANE COMPONENT 3-RELATED"/>
    <property type="match status" value="1"/>
</dbReference>
<keyword evidence="6" id="KW-0406">Ion transport</keyword>
<feature type="transmembrane region" description="Helical" evidence="9">
    <location>
        <begin position="188"/>
        <end position="214"/>
    </location>
</feature>
<dbReference type="InterPro" id="IPR013130">
    <property type="entry name" value="Fe3_Rdtase_TM_dom"/>
</dbReference>
<evidence type="ECO:0000256" key="6">
    <source>
        <dbReference type="ARBA" id="ARBA00023065"/>
    </source>
</evidence>
<dbReference type="PANTHER" id="PTHR32361">
    <property type="entry name" value="FERRIC/CUPRIC REDUCTASE TRANSMEMBRANE COMPONENT"/>
    <property type="match status" value="1"/>
</dbReference>
<evidence type="ECO:0000259" key="11">
    <source>
        <dbReference type="Pfam" id="PF08030"/>
    </source>
</evidence>
<keyword evidence="3 9" id="KW-0812">Transmembrane</keyword>
<dbReference type="GO" id="GO:0005886">
    <property type="term" value="C:plasma membrane"/>
    <property type="evidence" value="ECO:0007669"/>
    <property type="project" value="TreeGrafter"/>
</dbReference>
<feature type="domain" description="Ferric oxidoreductase" evidence="10">
    <location>
        <begin position="188"/>
        <end position="303"/>
    </location>
</feature>
<evidence type="ECO:0000313" key="13">
    <source>
        <dbReference type="Proteomes" id="UP000237144"/>
    </source>
</evidence>
<proteinExistence type="predicted"/>
<evidence type="ECO:0000256" key="8">
    <source>
        <dbReference type="SAM" id="MobiDB-lite"/>
    </source>
</evidence>
<gene>
    <name evidence="12" type="ORF">BMF94_4830</name>
</gene>